<feature type="compositionally biased region" description="Low complexity" evidence="2">
    <location>
        <begin position="136"/>
        <end position="146"/>
    </location>
</feature>
<feature type="compositionally biased region" description="Low complexity" evidence="2">
    <location>
        <begin position="296"/>
        <end position="312"/>
    </location>
</feature>
<dbReference type="AlphaFoldDB" id="A0A8J2WDG9"/>
<feature type="compositionally biased region" description="Basic and acidic residues" evidence="2">
    <location>
        <begin position="689"/>
        <end position="703"/>
    </location>
</feature>
<feature type="region of interest" description="Disordered" evidence="2">
    <location>
        <begin position="136"/>
        <end position="313"/>
    </location>
</feature>
<feature type="compositionally biased region" description="Low complexity" evidence="2">
    <location>
        <begin position="112"/>
        <end position="123"/>
    </location>
</feature>
<keyword evidence="4" id="KW-1185">Reference proteome</keyword>
<evidence type="ECO:0000313" key="3">
    <source>
        <dbReference type="EMBL" id="CAG9585178.1"/>
    </source>
</evidence>
<accession>A0A8J2WDG9</accession>
<reference evidence="3" key="1">
    <citation type="submission" date="2021-09" db="EMBL/GenBank/DDBJ databases">
        <authorList>
            <person name="Martin H S."/>
        </authorList>
    </citation>
    <scope>NUCLEOTIDE SEQUENCE</scope>
</reference>
<feature type="compositionally biased region" description="Basic and acidic residues" evidence="2">
    <location>
        <begin position="282"/>
        <end position="294"/>
    </location>
</feature>
<feature type="compositionally biased region" description="Polar residues" evidence="2">
    <location>
        <begin position="230"/>
        <end position="242"/>
    </location>
</feature>
<protein>
    <submittedName>
        <fullName evidence="3">(African queen) hypothetical protein</fullName>
    </submittedName>
</protein>
<feature type="region of interest" description="Disordered" evidence="2">
    <location>
        <begin position="890"/>
        <end position="912"/>
    </location>
</feature>
<dbReference type="Proteomes" id="UP000789524">
    <property type="component" value="Unassembled WGS sequence"/>
</dbReference>
<organism evidence="3 4">
    <name type="scientific">Danaus chrysippus</name>
    <name type="common">African queen</name>
    <dbReference type="NCBI Taxonomy" id="151541"/>
    <lineage>
        <taxon>Eukaryota</taxon>
        <taxon>Metazoa</taxon>
        <taxon>Ecdysozoa</taxon>
        <taxon>Arthropoda</taxon>
        <taxon>Hexapoda</taxon>
        <taxon>Insecta</taxon>
        <taxon>Pterygota</taxon>
        <taxon>Neoptera</taxon>
        <taxon>Endopterygota</taxon>
        <taxon>Lepidoptera</taxon>
        <taxon>Glossata</taxon>
        <taxon>Ditrysia</taxon>
        <taxon>Papilionoidea</taxon>
        <taxon>Nymphalidae</taxon>
        <taxon>Danainae</taxon>
        <taxon>Danaini</taxon>
        <taxon>Danaina</taxon>
        <taxon>Danaus</taxon>
        <taxon>Anosia</taxon>
    </lineage>
</organism>
<evidence type="ECO:0000256" key="1">
    <source>
        <dbReference type="SAM" id="Coils"/>
    </source>
</evidence>
<proteinExistence type="predicted"/>
<dbReference type="OrthoDB" id="7475679at2759"/>
<feature type="compositionally biased region" description="Basic and acidic residues" evidence="2">
    <location>
        <begin position="184"/>
        <end position="201"/>
    </location>
</feature>
<feature type="region of interest" description="Disordered" evidence="2">
    <location>
        <begin position="669"/>
        <end position="715"/>
    </location>
</feature>
<comment type="caution">
    <text evidence="3">The sequence shown here is derived from an EMBL/GenBank/DDBJ whole genome shotgun (WGS) entry which is preliminary data.</text>
</comment>
<evidence type="ECO:0000256" key="2">
    <source>
        <dbReference type="SAM" id="MobiDB-lite"/>
    </source>
</evidence>
<name>A0A8J2WDG9_9NEOP</name>
<feature type="region of interest" description="Disordered" evidence="2">
    <location>
        <begin position="103"/>
        <end position="123"/>
    </location>
</feature>
<feature type="region of interest" description="Disordered" evidence="2">
    <location>
        <begin position="628"/>
        <end position="656"/>
    </location>
</feature>
<gene>
    <name evidence="3" type="ORF">DCHRY22_LOCUS15653</name>
</gene>
<evidence type="ECO:0000313" key="4">
    <source>
        <dbReference type="Proteomes" id="UP000789524"/>
    </source>
</evidence>
<feature type="compositionally biased region" description="Low complexity" evidence="2">
    <location>
        <begin position="164"/>
        <end position="174"/>
    </location>
</feature>
<feature type="compositionally biased region" description="Low complexity" evidence="2">
    <location>
        <begin position="899"/>
        <end position="912"/>
    </location>
</feature>
<keyword evidence="1" id="KW-0175">Coiled coil</keyword>
<feature type="coiled-coil region" evidence="1">
    <location>
        <begin position="803"/>
        <end position="837"/>
    </location>
</feature>
<sequence length="912" mass="98049">MAEENKNAVVACDPPTNFNNLDATTNSNQPLESKGHNIIDISIAAGKEESDIVPVKVDDSKNANVNVKQDLVRNGSCDAIDDVRSLGDLDSLPVGDDLVLGAAGSDSGVEGCGRALSSGGGSRSCASSVVSCGSGCGSESSSLAGAPPRPRRRVNITVQEPKRSSPVNSSSRPVTAPRGPNLATRERARSREKPTPPEKPRPLTPKPKIRPTADLPNLVRESPALRAKPTKTSTARCRTPNSPVDEKKWPTNGHVQRLPNAADASATRVAADKYGTLPRRRRDADPESSPKHENIPPTSRRPTVTRSVSSRSTKTRVRIYAEKTCQTVLVGADIESALAGFVPNIERRDVTLCHRGVQASSRDTETARLVAAVAAAEAAAAEERERRQHVETQLAAERSARLAAISELERNSQRLLELAGAGAGAGAEGCLRALEEQLRSARELSTRQRTEIDSLREHCDKLHAEWCRVRESRRVLSARLSEAEREAAEMQDFLAAETGALGDSLRDAEAEIERLASELERRRGECRQLVRMCEQRRQEALAASARARRGAGAAAALDALARRLHALTEAVRAAYQLPAHIVHPTVFHNEAYCSRSDSGETLSPSEEPRGLLGAVSRALRSACTPLVHMNHEDDRSRLSDDNDNSADLLDSETEPCLVTDPEYAEDWWSGAEGAEGGEGAAGSSNDDLSPERESAGDNDREVEGSAESSVSERESLRKLSAAISRQRWEAEAEADEAARGALLDRVLLLDLRLADLLRALAAAASASATSTTAATSSPDTTAALVNALRDKIEVTEKNVADVVVKKLAELEACKNLIEQYQQNIEALKNQVVQRVEEDDTELIEQELNSCDPNERTRRCEAVEAALSALPARPRLLPLRARLQRLARALAPASPPTPPSAHASPAATPTACT</sequence>
<feature type="compositionally biased region" description="Acidic residues" evidence="2">
    <location>
        <begin position="641"/>
        <end position="653"/>
    </location>
</feature>
<feature type="compositionally biased region" description="Basic and acidic residues" evidence="2">
    <location>
        <begin position="629"/>
        <end position="640"/>
    </location>
</feature>
<dbReference type="EMBL" id="CAKASE010000083">
    <property type="protein sequence ID" value="CAG9585178.1"/>
    <property type="molecule type" value="Genomic_DNA"/>
</dbReference>